<accession>A0ABN0WVF2</accession>
<name>A0ABN0WVF2_9ACTN</name>
<protein>
    <submittedName>
        <fullName evidence="1">Uncharacterized protein</fullName>
    </submittedName>
</protein>
<gene>
    <name evidence="1" type="ORF">GCM10010151_41810</name>
</gene>
<evidence type="ECO:0000313" key="2">
    <source>
        <dbReference type="Proteomes" id="UP001501822"/>
    </source>
</evidence>
<dbReference type="RefSeq" id="WP_252801280.1">
    <property type="nucleotide sequence ID" value="NZ_BAAABM010000037.1"/>
</dbReference>
<dbReference type="EMBL" id="BAAABM010000037">
    <property type="protein sequence ID" value="GAA0347739.1"/>
    <property type="molecule type" value="Genomic_DNA"/>
</dbReference>
<dbReference type="Proteomes" id="UP001501822">
    <property type="component" value="Unassembled WGS sequence"/>
</dbReference>
<sequence>MSTIAPERQARCRYLKSSGNRCENPVADDDPNAVQLCPSHALRAAQLLAEHGAIKIQFPNAIRGSA</sequence>
<reference evidence="1 2" key="1">
    <citation type="journal article" date="2019" name="Int. J. Syst. Evol. Microbiol.">
        <title>The Global Catalogue of Microorganisms (GCM) 10K type strain sequencing project: providing services to taxonomists for standard genome sequencing and annotation.</title>
        <authorList>
            <consortium name="The Broad Institute Genomics Platform"/>
            <consortium name="The Broad Institute Genome Sequencing Center for Infectious Disease"/>
            <person name="Wu L."/>
            <person name="Ma J."/>
        </authorList>
    </citation>
    <scope>NUCLEOTIDE SEQUENCE [LARGE SCALE GENOMIC DNA]</scope>
    <source>
        <strain evidence="1 2">JCM 3146</strain>
    </source>
</reference>
<evidence type="ECO:0000313" key="1">
    <source>
        <dbReference type="EMBL" id="GAA0347739.1"/>
    </source>
</evidence>
<proteinExistence type="predicted"/>
<organism evidence="1 2">
    <name type="scientific">Actinoallomurus spadix</name>
    <dbReference type="NCBI Taxonomy" id="79912"/>
    <lineage>
        <taxon>Bacteria</taxon>
        <taxon>Bacillati</taxon>
        <taxon>Actinomycetota</taxon>
        <taxon>Actinomycetes</taxon>
        <taxon>Streptosporangiales</taxon>
        <taxon>Thermomonosporaceae</taxon>
        <taxon>Actinoallomurus</taxon>
    </lineage>
</organism>
<comment type="caution">
    <text evidence="1">The sequence shown here is derived from an EMBL/GenBank/DDBJ whole genome shotgun (WGS) entry which is preliminary data.</text>
</comment>
<keyword evidence="2" id="KW-1185">Reference proteome</keyword>